<dbReference type="Gene3D" id="1.10.287.130">
    <property type="match status" value="1"/>
</dbReference>
<dbReference type="RefSeq" id="WP_377774407.1">
    <property type="nucleotide sequence ID" value="NZ_JBHUOQ010000004.1"/>
</dbReference>
<evidence type="ECO:0000256" key="10">
    <source>
        <dbReference type="ARBA" id="ARBA00023136"/>
    </source>
</evidence>
<dbReference type="Pfam" id="PF02518">
    <property type="entry name" value="HATPase_c"/>
    <property type="match status" value="1"/>
</dbReference>
<evidence type="ECO:0000256" key="8">
    <source>
        <dbReference type="ARBA" id="ARBA00022840"/>
    </source>
</evidence>
<evidence type="ECO:0000313" key="14">
    <source>
        <dbReference type="Proteomes" id="UP001597519"/>
    </source>
</evidence>
<evidence type="ECO:0000256" key="3">
    <source>
        <dbReference type="ARBA" id="ARBA00012438"/>
    </source>
</evidence>
<evidence type="ECO:0000256" key="4">
    <source>
        <dbReference type="ARBA" id="ARBA00022553"/>
    </source>
</evidence>
<dbReference type="SMART" id="SM00387">
    <property type="entry name" value="HATPase_c"/>
    <property type="match status" value="1"/>
</dbReference>
<feature type="transmembrane region" description="Helical" evidence="11">
    <location>
        <begin position="152"/>
        <end position="171"/>
    </location>
</feature>
<evidence type="ECO:0000256" key="11">
    <source>
        <dbReference type="SAM" id="Phobius"/>
    </source>
</evidence>
<accession>A0ABW5WZT8</accession>
<dbReference type="SUPFAM" id="SSF47384">
    <property type="entry name" value="Homodimeric domain of signal transducing histidine kinase"/>
    <property type="match status" value="1"/>
</dbReference>
<keyword evidence="6" id="KW-0547">Nucleotide-binding</keyword>
<dbReference type="Proteomes" id="UP001597519">
    <property type="component" value="Unassembled WGS sequence"/>
</dbReference>
<evidence type="ECO:0000256" key="9">
    <source>
        <dbReference type="ARBA" id="ARBA00023012"/>
    </source>
</evidence>
<evidence type="ECO:0000256" key="7">
    <source>
        <dbReference type="ARBA" id="ARBA00022777"/>
    </source>
</evidence>
<dbReference type="EMBL" id="JBHUOQ010000004">
    <property type="protein sequence ID" value="MFD2830919.1"/>
    <property type="molecule type" value="Genomic_DNA"/>
</dbReference>
<dbReference type="Pfam" id="PF00512">
    <property type="entry name" value="HisKA"/>
    <property type="match status" value="1"/>
</dbReference>
<dbReference type="PANTHER" id="PTHR45453:SF1">
    <property type="entry name" value="PHOSPHATE REGULON SENSOR PROTEIN PHOR"/>
    <property type="match status" value="1"/>
</dbReference>
<dbReference type="PRINTS" id="PR00344">
    <property type="entry name" value="BCTRLSENSOR"/>
</dbReference>
<keyword evidence="11" id="KW-1133">Transmembrane helix</keyword>
<evidence type="ECO:0000259" key="12">
    <source>
        <dbReference type="PROSITE" id="PS50109"/>
    </source>
</evidence>
<dbReference type="InterPro" id="IPR003661">
    <property type="entry name" value="HisK_dim/P_dom"/>
</dbReference>
<dbReference type="CDD" id="cd00082">
    <property type="entry name" value="HisKA"/>
    <property type="match status" value="1"/>
</dbReference>
<feature type="transmembrane region" description="Helical" evidence="11">
    <location>
        <begin position="7"/>
        <end position="30"/>
    </location>
</feature>
<dbReference type="SMART" id="SM00388">
    <property type="entry name" value="HisKA"/>
    <property type="match status" value="1"/>
</dbReference>
<dbReference type="InterPro" id="IPR004358">
    <property type="entry name" value="Sig_transdc_His_kin-like_C"/>
</dbReference>
<keyword evidence="9" id="KW-0902">Two-component regulatory system</keyword>
<sequence length="468" mass="53134">MKLGTKIQLYTTVMIAIVVVLINVFVYFSYKHFSLEAELGQLENRAVNIMKQIQDAHADGVSTETVLQSPLLSDGYITVLDETDNQIARVATDARYAQIMGESYSTGQYTDEGIHDDIHFAMVSLPIIWDDGSVKNMQMYENIGFLYDTYEILRWVLAVSTLIIIVITFLLNRIITNIVITPINKLINKMRRTDNTSAYTMLEVNRKDTKELKELSQSFNDMMLDLKAHDENQQAFIMNASHELKTPITVIDSYSQMLKRFGREKEDLLDESIAAISDEAKRMKYLTEQLLSFAKVTHHSEHFKPTEINVVNVVEKITERLEAVYGRKINLSSNKETVKIKVDTDTFDQLIKIFLDNAYKYSNDEITVGIKDKDNTVDIEISDRGIGIPQEDLEHIFTRFYRVDKARARKTGGSGLGLSIAEELAKLNEAEISVSSTPDEGSVFTISFKKSGFKKSGSFEEVDDETNS</sequence>
<dbReference type="Gene3D" id="6.10.340.10">
    <property type="match status" value="1"/>
</dbReference>
<dbReference type="Gene3D" id="3.30.565.10">
    <property type="entry name" value="Histidine kinase-like ATPase, C-terminal domain"/>
    <property type="match status" value="1"/>
</dbReference>
<organism evidence="13 14">
    <name type="scientific">Corticicoccus populi</name>
    <dbReference type="NCBI Taxonomy" id="1812821"/>
    <lineage>
        <taxon>Bacteria</taxon>
        <taxon>Bacillati</taxon>
        <taxon>Bacillota</taxon>
        <taxon>Bacilli</taxon>
        <taxon>Bacillales</taxon>
        <taxon>Staphylococcaceae</taxon>
        <taxon>Corticicoccus</taxon>
    </lineage>
</organism>
<keyword evidence="11" id="KW-0812">Transmembrane</keyword>
<feature type="domain" description="Histidine kinase" evidence="12">
    <location>
        <begin position="239"/>
        <end position="452"/>
    </location>
</feature>
<protein>
    <recommendedName>
        <fullName evidence="3">histidine kinase</fullName>
        <ecNumber evidence="3">2.7.13.3</ecNumber>
    </recommendedName>
</protein>
<keyword evidence="14" id="KW-1185">Reference proteome</keyword>
<keyword evidence="5" id="KW-0808">Transferase</keyword>
<comment type="catalytic activity">
    <reaction evidence="1">
        <text>ATP + protein L-histidine = ADP + protein N-phospho-L-histidine.</text>
        <dbReference type="EC" id="2.7.13.3"/>
    </reaction>
</comment>
<evidence type="ECO:0000256" key="2">
    <source>
        <dbReference type="ARBA" id="ARBA00004651"/>
    </source>
</evidence>
<evidence type="ECO:0000256" key="1">
    <source>
        <dbReference type="ARBA" id="ARBA00000085"/>
    </source>
</evidence>
<keyword evidence="7 13" id="KW-0418">Kinase</keyword>
<dbReference type="CDD" id="cd00075">
    <property type="entry name" value="HATPase"/>
    <property type="match status" value="1"/>
</dbReference>
<dbReference type="PANTHER" id="PTHR45453">
    <property type="entry name" value="PHOSPHATE REGULON SENSOR PROTEIN PHOR"/>
    <property type="match status" value="1"/>
</dbReference>
<reference evidence="14" key="1">
    <citation type="journal article" date="2019" name="Int. J. Syst. Evol. Microbiol.">
        <title>The Global Catalogue of Microorganisms (GCM) 10K type strain sequencing project: providing services to taxonomists for standard genome sequencing and annotation.</title>
        <authorList>
            <consortium name="The Broad Institute Genomics Platform"/>
            <consortium name="The Broad Institute Genome Sequencing Center for Infectious Disease"/>
            <person name="Wu L."/>
            <person name="Ma J."/>
        </authorList>
    </citation>
    <scope>NUCLEOTIDE SEQUENCE [LARGE SCALE GENOMIC DNA]</scope>
    <source>
        <strain evidence="14">KCTC 33575</strain>
    </source>
</reference>
<dbReference type="PROSITE" id="PS50109">
    <property type="entry name" value="HIS_KIN"/>
    <property type="match status" value="1"/>
</dbReference>
<gene>
    <name evidence="13" type="ORF">ACFSX4_10640</name>
</gene>
<dbReference type="GO" id="GO:0016301">
    <property type="term" value="F:kinase activity"/>
    <property type="evidence" value="ECO:0007669"/>
    <property type="project" value="UniProtKB-KW"/>
</dbReference>
<evidence type="ECO:0000313" key="13">
    <source>
        <dbReference type="EMBL" id="MFD2830919.1"/>
    </source>
</evidence>
<dbReference type="SUPFAM" id="SSF55874">
    <property type="entry name" value="ATPase domain of HSP90 chaperone/DNA topoisomerase II/histidine kinase"/>
    <property type="match status" value="1"/>
</dbReference>
<evidence type="ECO:0000256" key="5">
    <source>
        <dbReference type="ARBA" id="ARBA00022679"/>
    </source>
</evidence>
<comment type="caution">
    <text evidence="13">The sequence shown here is derived from an EMBL/GenBank/DDBJ whole genome shotgun (WGS) entry which is preliminary data.</text>
</comment>
<dbReference type="InterPro" id="IPR003594">
    <property type="entry name" value="HATPase_dom"/>
</dbReference>
<keyword evidence="8" id="KW-0067">ATP-binding</keyword>
<dbReference type="CDD" id="cd06225">
    <property type="entry name" value="HAMP"/>
    <property type="match status" value="1"/>
</dbReference>
<dbReference type="InterPro" id="IPR050351">
    <property type="entry name" value="BphY/WalK/GraS-like"/>
</dbReference>
<name>A0ABW5WZT8_9STAP</name>
<keyword evidence="10 11" id="KW-0472">Membrane</keyword>
<dbReference type="EC" id="2.7.13.3" evidence="3"/>
<dbReference type="InterPro" id="IPR005467">
    <property type="entry name" value="His_kinase_dom"/>
</dbReference>
<proteinExistence type="predicted"/>
<dbReference type="InterPro" id="IPR036890">
    <property type="entry name" value="HATPase_C_sf"/>
</dbReference>
<keyword evidence="4" id="KW-0597">Phosphoprotein</keyword>
<evidence type="ECO:0000256" key="6">
    <source>
        <dbReference type="ARBA" id="ARBA00022741"/>
    </source>
</evidence>
<comment type="subcellular location">
    <subcellularLocation>
        <location evidence="2">Cell membrane</location>
        <topology evidence="2">Multi-pass membrane protein</topology>
    </subcellularLocation>
</comment>
<dbReference type="InterPro" id="IPR036097">
    <property type="entry name" value="HisK_dim/P_sf"/>
</dbReference>